<sequence>MKIEEAFSIRIKYLLKEKGMTAEELSKKSDVSLNYINKLITGTAKNLHIQEMGQISIAFEMPLHEFLDDEVFHHLETKYTKK</sequence>
<dbReference type="CDD" id="cd00093">
    <property type="entry name" value="HTH_XRE"/>
    <property type="match status" value="1"/>
</dbReference>
<dbReference type="RefSeq" id="WP_007050369.1">
    <property type="nucleotide sequence ID" value="NZ_CABKNJ010000001.1"/>
</dbReference>
<proteinExistence type="predicted"/>
<dbReference type="Pfam" id="PF01381">
    <property type="entry name" value="HTH_3"/>
    <property type="match status" value="1"/>
</dbReference>
<dbReference type="Gene3D" id="1.10.260.40">
    <property type="entry name" value="lambda repressor-like DNA-binding domains"/>
    <property type="match status" value="1"/>
</dbReference>
<evidence type="ECO:0000259" key="1">
    <source>
        <dbReference type="PROSITE" id="PS50943"/>
    </source>
</evidence>
<evidence type="ECO:0000313" key="2">
    <source>
        <dbReference type="EMBL" id="RGD75040.1"/>
    </source>
</evidence>
<gene>
    <name evidence="2" type="ORF">DW687_01585</name>
</gene>
<dbReference type="InterPro" id="IPR010982">
    <property type="entry name" value="Lambda_DNA-bd_dom_sf"/>
</dbReference>
<dbReference type="GO" id="GO:0003677">
    <property type="term" value="F:DNA binding"/>
    <property type="evidence" value="ECO:0007669"/>
    <property type="project" value="InterPro"/>
</dbReference>
<reference evidence="2 3" key="1">
    <citation type="submission" date="2018-08" db="EMBL/GenBank/DDBJ databases">
        <title>A genome reference for cultivated species of the human gut microbiota.</title>
        <authorList>
            <person name="Zou Y."/>
            <person name="Xue W."/>
            <person name="Luo G."/>
        </authorList>
    </citation>
    <scope>NUCLEOTIDE SEQUENCE [LARGE SCALE GENOMIC DNA]</scope>
    <source>
        <strain evidence="2 3">AM25-6</strain>
    </source>
</reference>
<organism evidence="2 3">
    <name type="scientific">Anaerofustis stercorihominis</name>
    <dbReference type="NCBI Taxonomy" id="214853"/>
    <lineage>
        <taxon>Bacteria</taxon>
        <taxon>Bacillati</taxon>
        <taxon>Bacillota</taxon>
        <taxon>Clostridia</taxon>
        <taxon>Eubacteriales</taxon>
        <taxon>Eubacteriaceae</taxon>
        <taxon>Anaerofustis</taxon>
    </lineage>
</organism>
<comment type="caution">
    <text evidence="2">The sequence shown here is derived from an EMBL/GenBank/DDBJ whole genome shotgun (WGS) entry which is preliminary data.</text>
</comment>
<dbReference type="Proteomes" id="UP000261212">
    <property type="component" value="Unassembled WGS sequence"/>
</dbReference>
<accession>A0A3E3E0H4</accession>
<dbReference type="EMBL" id="QUSM01000002">
    <property type="protein sequence ID" value="RGD75040.1"/>
    <property type="molecule type" value="Genomic_DNA"/>
</dbReference>
<dbReference type="InterPro" id="IPR001387">
    <property type="entry name" value="Cro/C1-type_HTH"/>
</dbReference>
<dbReference type="AlphaFoldDB" id="A0A3E3E0H4"/>
<feature type="domain" description="HTH cro/C1-type" evidence="1">
    <location>
        <begin position="11"/>
        <end position="66"/>
    </location>
</feature>
<dbReference type="PROSITE" id="PS50943">
    <property type="entry name" value="HTH_CROC1"/>
    <property type="match status" value="1"/>
</dbReference>
<dbReference type="GeneID" id="98000678"/>
<dbReference type="SUPFAM" id="SSF47413">
    <property type="entry name" value="lambda repressor-like DNA-binding domains"/>
    <property type="match status" value="1"/>
</dbReference>
<dbReference type="SMART" id="SM00530">
    <property type="entry name" value="HTH_XRE"/>
    <property type="match status" value="1"/>
</dbReference>
<evidence type="ECO:0000313" key="3">
    <source>
        <dbReference type="Proteomes" id="UP000261212"/>
    </source>
</evidence>
<name>A0A3E3E0H4_9FIRM</name>
<protein>
    <submittedName>
        <fullName evidence="2">XRE family transcriptional regulator</fullName>
    </submittedName>
</protein>